<comment type="caution">
    <text evidence="1">The sequence shown here is derived from an EMBL/GenBank/DDBJ whole genome shotgun (WGS) entry which is preliminary data.</text>
</comment>
<keyword evidence="2" id="KW-1185">Reference proteome</keyword>
<name>A0AAN5I7B9_9BILA</name>
<feature type="non-terminal residue" evidence="1">
    <location>
        <position position="1"/>
    </location>
</feature>
<dbReference type="AlphaFoldDB" id="A0AAN5I7B9"/>
<organism evidence="1 2">
    <name type="scientific">Pristionchus mayeri</name>
    <dbReference type="NCBI Taxonomy" id="1317129"/>
    <lineage>
        <taxon>Eukaryota</taxon>
        <taxon>Metazoa</taxon>
        <taxon>Ecdysozoa</taxon>
        <taxon>Nematoda</taxon>
        <taxon>Chromadorea</taxon>
        <taxon>Rhabditida</taxon>
        <taxon>Rhabditina</taxon>
        <taxon>Diplogasteromorpha</taxon>
        <taxon>Diplogasteroidea</taxon>
        <taxon>Neodiplogasteridae</taxon>
        <taxon>Pristionchus</taxon>
    </lineage>
</organism>
<dbReference type="Proteomes" id="UP001328107">
    <property type="component" value="Unassembled WGS sequence"/>
</dbReference>
<reference evidence="2" key="1">
    <citation type="submission" date="2022-10" db="EMBL/GenBank/DDBJ databases">
        <title>Genome assembly of Pristionchus species.</title>
        <authorList>
            <person name="Yoshida K."/>
            <person name="Sommer R.J."/>
        </authorList>
    </citation>
    <scope>NUCLEOTIDE SEQUENCE [LARGE SCALE GENOMIC DNA]</scope>
    <source>
        <strain evidence="2">RS5460</strain>
    </source>
</reference>
<evidence type="ECO:0000313" key="2">
    <source>
        <dbReference type="Proteomes" id="UP001328107"/>
    </source>
</evidence>
<proteinExistence type="predicted"/>
<dbReference type="EMBL" id="BTRK01000005">
    <property type="protein sequence ID" value="GMR55078.1"/>
    <property type="molecule type" value="Genomic_DNA"/>
</dbReference>
<protein>
    <submittedName>
        <fullName evidence="1">Uncharacterized protein</fullName>
    </submittedName>
</protein>
<sequence>QLLPTRTWRSTTTLRTWSVPPRASCRCTAWACCLLLLPSSDSPWLRPLGNRCGRCSTCSCSIDVHRLQCHHRHSILLNVYDLDAAALQNRMSTQFVQHPPEIHPKTPYGCTAYLKIHHESTLEARGIYVICWN</sequence>
<gene>
    <name evidence="1" type="ORF">PMAYCL1PPCAC_25273</name>
</gene>
<evidence type="ECO:0000313" key="1">
    <source>
        <dbReference type="EMBL" id="GMR55078.1"/>
    </source>
</evidence>
<accession>A0AAN5I7B9</accession>